<evidence type="ECO:0000313" key="2">
    <source>
        <dbReference type="EMBL" id="MDQ0536991.1"/>
    </source>
</evidence>
<sequence>MPESKPTATVTIVTRTKNRPQFLPRARASVEAQNFRDLVWVVVNDAGDPAVPEREVKAAQRNGLRALLVNREASIGMEAASNDGINRVDSRYIVIHDDDDSWDPAFLEKTVHFLDNNPHPLGVVTYSARIIEDISSGEPVTVSIDSYNDKLRAIYLSDLCEHNRFPPISFLFRRRAYEALGGFDESLPVLGDWDFNLRILLQGEIALLPETLANYHLRLAVPDGQGHLGNTVTTGLSQHAVIDCRYRNHILREDVKAGRIGLGMLLAMGRNLAHTTSRISQRIDTLETAISSHPED</sequence>
<keyword evidence="3" id="KW-1185">Reference proteome</keyword>
<dbReference type="PANTHER" id="PTHR43685">
    <property type="entry name" value="GLYCOSYLTRANSFERASE"/>
    <property type="match status" value="1"/>
</dbReference>
<dbReference type="Proteomes" id="UP001244552">
    <property type="component" value="Unassembled WGS sequence"/>
</dbReference>
<dbReference type="PANTHER" id="PTHR43685:SF2">
    <property type="entry name" value="GLYCOSYLTRANSFERASE 2-LIKE DOMAIN-CONTAINING PROTEIN"/>
    <property type="match status" value="1"/>
</dbReference>
<feature type="domain" description="Glycosyltransferase 2-like" evidence="1">
    <location>
        <begin position="11"/>
        <end position="176"/>
    </location>
</feature>
<reference evidence="2 3" key="1">
    <citation type="submission" date="2023-07" db="EMBL/GenBank/DDBJ databases">
        <title>Genomic Encyclopedia of Type Strains, Phase IV (KMG-IV): sequencing the most valuable type-strain genomes for metagenomic binning, comparative biology and taxonomic classification.</title>
        <authorList>
            <person name="Goeker M."/>
        </authorList>
    </citation>
    <scope>NUCLEOTIDE SEQUENCE [LARGE SCALE GENOMIC DNA]</scope>
    <source>
        <strain evidence="2 3">DSM 19922</strain>
    </source>
</reference>
<dbReference type="SUPFAM" id="SSF53448">
    <property type="entry name" value="Nucleotide-diphospho-sugar transferases"/>
    <property type="match status" value="1"/>
</dbReference>
<gene>
    <name evidence="2" type="ORF">QO018_005890</name>
</gene>
<organism evidence="2 3">
    <name type="scientific">Azospirillum picis</name>
    <dbReference type="NCBI Taxonomy" id="488438"/>
    <lineage>
        <taxon>Bacteria</taxon>
        <taxon>Pseudomonadati</taxon>
        <taxon>Pseudomonadota</taxon>
        <taxon>Alphaproteobacteria</taxon>
        <taxon>Rhodospirillales</taxon>
        <taxon>Azospirillaceae</taxon>
        <taxon>Azospirillum</taxon>
    </lineage>
</organism>
<dbReference type="Pfam" id="PF00535">
    <property type="entry name" value="Glycos_transf_2"/>
    <property type="match status" value="1"/>
</dbReference>
<evidence type="ECO:0000259" key="1">
    <source>
        <dbReference type="Pfam" id="PF00535"/>
    </source>
</evidence>
<protein>
    <submittedName>
        <fullName evidence="2">Glycosyltransferase involved in cell wall biosynthesis</fullName>
    </submittedName>
</protein>
<dbReference type="InterPro" id="IPR050834">
    <property type="entry name" value="Glycosyltransf_2"/>
</dbReference>
<dbReference type="RefSeq" id="WP_209990518.1">
    <property type="nucleotide sequence ID" value="NZ_JAGINO010000035.1"/>
</dbReference>
<comment type="caution">
    <text evidence="2">The sequence shown here is derived from an EMBL/GenBank/DDBJ whole genome shotgun (WGS) entry which is preliminary data.</text>
</comment>
<evidence type="ECO:0000313" key="3">
    <source>
        <dbReference type="Proteomes" id="UP001244552"/>
    </source>
</evidence>
<dbReference type="Gene3D" id="3.90.550.10">
    <property type="entry name" value="Spore Coat Polysaccharide Biosynthesis Protein SpsA, Chain A"/>
    <property type="match status" value="1"/>
</dbReference>
<dbReference type="InterPro" id="IPR001173">
    <property type="entry name" value="Glyco_trans_2-like"/>
</dbReference>
<accession>A0ABU0MU90</accession>
<dbReference type="EMBL" id="JAUSVU010000035">
    <property type="protein sequence ID" value="MDQ0536991.1"/>
    <property type="molecule type" value="Genomic_DNA"/>
</dbReference>
<proteinExistence type="predicted"/>
<name>A0ABU0MU90_9PROT</name>
<dbReference type="InterPro" id="IPR029044">
    <property type="entry name" value="Nucleotide-diphossugar_trans"/>
</dbReference>